<organism evidence="1 2">
    <name type="scientific">Terrabacter terrae</name>
    <dbReference type="NCBI Taxonomy" id="318434"/>
    <lineage>
        <taxon>Bacteria</taxon>
        <taxon>Bacillati</taxon>
        <taxon>Actinomycetota</taxon>
        <taxon>Actinomycetes</taxon>
        <taxon>Micrococcales</taxon>
        <taxon>Intrasporangiaceae</taxon>
        <taxon>Terrabacter</taxon>
    </lineage>
</organism>
<keyword evidence="2" id="KW-1185">Reference proteome</keyword>
<dbReference type="Proteomes" id="UP001501285">
    <property type="component" value="Unassembled WGS sequence"/>
</dbReference>
<sequence>MTEPGADEAKVTVCERWTTDCATAVEDDAVTGADPAYAAVTFRVPAEARTTMLTRESAQPVSCRAR</sequence>
<evidence type="ECO:0000313" key="2">
    <source>
        <dbReference type="Proteomes" id="UP001501285"/>
    </source>
</evidence>
<protein>
    <submittedName>
        <fullName evidence="1">Uncharacterized protein</fullName>
    </submittedName>
</protein>
<proteinExistence type="predicted"/>
<evidence type="ECO:0000313" key="1">
    <source>
        <dbReference type="EMBL" id="GAA2039965.1"/>
    </source>
</evidence>
<gene>
    <name evidence="1" type="ORF">GCM10009740_36000</name>
</gene>
<comment type="caution">
    <text evidence="1">The sequence shown here is derived from an EMBL/GenBank/DDBJ whole genome shotgun (WGS) entry which is preliminary data.</text>
</comment>
<accession>A0ABP5G495</accession>
<reference evidence="2" key="1">
    <citation type="journal article" date="2019" name="Int. J. Syst. Evol. Microbiol.">
        <title>The Global Catalogue of Microorganisms (GCM) 10K type strain sequencing project: providing services to taxonomists for standard genome sequencing and annotation.</title>
        <authorList>
            <consortium name="The Broad Institute Genomics Platform"/>
            <consortium name="The Broad Institute Genome Sequencing Center for Infectious Disease"/>
            <person name="Wu L."/>
            <person name="Ma J."/>
        </authorList>
    </citation>
    <scope>NUCLEOTIDE SEQUENCE [LARGE SCALE GENOMIC DNA]</scope>
    <source>
        <strain evidence="2">JCM 14283</strain>
    </source>
</reference>
<name>A0ABP5G495_9MICO</name>
<dbReference type="EMBL" id="BAAANB010000021">
    <property type="protein sequence ID" value="GAA2039965.1"/>
    <property type="molecule type" value="Genomic_DNA"/>
</dbReference>